<proteinExistence type="predicted"/>
<dbReference type="EMBL" id="AP028914">
    <property type="protein sequence ID" value="BES95418.1"/>
    <property type="molecule type" value="Genomic_DNA"/>
</dbReference>
<reference evidence="2 3" key="1">
    <citation type="submission" date="2023-09" db="EMBL/GenBank/DDBJ databases">
        <title>Nesidiocoris tenuis whole genome shotgun sequence.</title>
        <authorList>
            <person name="Shibata T."/>
            <person name="Shimoda M."/>
            <person name="Kobayashi T."/>
            <person name="Uehara T."/>
        </authorList>
    </citation>
    <scope>NUCLEOTIDE SEQUENCE [LARGE SCALE GENOMIC DNA]</scope>
    <source>
        <strain evidence="2 3">Japan</strain>
    </source>
</reference>
<gene>
    <name evidence="2" type="ORF">NTJ_08227</name>
</gene>
<feature type="chain" id="PRO_5046849946" evidence="1">
    <location>
        <begin position="20"/>
        <end position="66"/>
    </location>
</feature>
<accession>A0ABN7ATP9</accession>
<organism evidence="2 3">
    <name type="scientific">Nesidiocoris tenuis</name>
    <dbReference type="NCBI Taxonomy" id="355587"/>
    <lineage>
        <taxon>Eukaryota</taxon>
        <taxon>Metazoa</taxon>
        <taxon>Ecdysozoa</taxon>
        <taxon>Arthropoda</taxon>
        <taxon>Hexapoda</taxon>
        <taxon>Insecta</taxon>
        <taxon>Pterygota</taxon>
        <taxon>Neoptera</taxon>
        <taxon>Paraneoptera</taxon>
        <taxon>Hemiptera</taxon>
        <taxon>Heteroptera</taxon>
        <taxon>Panheteroptera</taxon>
        <taxon>Cimicomorpha</taxon>
        <taxon>Miridae</taxon>
        <taxon>Dicyphina</taxon>
        <taxon>Nesidiocoris</taxon>
    </lineage>
</organism>
<name>A0ABN7ATP9_9HEMI</name>
<keyword evidence="3" id="KW-1185">Reference proteome</keyword>
<dbReference type="Proteomes" id="UP001307889">
    <property type="component" value="Chromosome 6"/>
</dbReference>
<sequence>MISIRVLFFVALAITCVFAAEERVKKQVLVGASPYAYSAYPYAYSAAAIPAAYPYAAYSGFSGYYY</sequence>
<keyword evidence="1" id="KW-0732">Signal</keyword>
<protein>
    <submittedName>
        <fullName evidence="2">Uncharacterized protein</fullName>
    </submittedName>
</protein>
<evidence type="ECO:0000313" key="3">
    <source>
        <dbReference type="Proteomes" id="UP001307889"/>
    </source>
</evidence>
<evidence type="ECO:0000256" key="1">
    <source>
        <dbReference type="SAM" id="SignalP"/>
    </source>
</evidence>
<evidence type="ECO:0000313" key="2">
    <source>
        <dbReference type="EMBL" id="BES95418.1"/>
    </source>
</evidence>
<feature type="signal peptide" evidence="1">
    <location>
        <begin position="1"/>
        <end position="19"/>
    </location>
</feature>